<dbReference type="FunFam" id="1.20.120.1150:FF:000002">
    <property type="entry name" value="Serine/threonine-protein phosphatase 2A activator"/>
    <property type="match status" value="1"/>
</dbReference>
<comment type="subcellular location">
    <subcellularLocation>
        <location evidence="2 6">Cytoplasm</location>
    </subcellularLocation>
</comment>
<dbReference type="OrthoDB" id="16120at2759"/>
<dbReference type="EC" id="5.2.1.8" evidence="6"/>
<accession>A0A261XY20</accession>
<dbReference type="GO" id="GO:0005634">
    <property type="term" value="C:nucleus"/>
    <property type="evidence" value="ECO:0007669"/>
    <property type="project" value="TreeGrafter"/>
</dbReference>
<dbReference type="Gene3D" id="1.20.120.1150">
    <property type="match status" value="1"/>
</dbReference>
<evidence type="ECO:0000256" key="1">
    <source>
        <dbReference type="ARBA" id="ARBA00000971"/>
    </source>
</evidence>
<dbReference type="PANTHER" id="PTHR10012:SF5">
    <property type="entry name" value="SERINE_THREONINE-PROTEIN PHOSPHATASE 2A ACTIVATOR 2"/>
    <property type="match status" value="1"/>
</dbReference>
<dbReference type="GO" id="GO:0008160">
    <property type="term" value="F:protein tyrosine phosphatase activator activity"/>
    <property type="evidence" value="ECO:0007669"/>
    <property type="project" value="TreeGrafter"/>
</dbReference>
<dbReference type="GO" id="GO:0006970">
    <property type="term" value="P:response to osmotic stress"/>
    <property type="evidence" value="ECO:0007669"/>
    <property type="project" value="EnsemblFungi"/>
</dbReference>
<dbReference type="SUPFAM" id="SSF140984">
    <property type="entry name" value="PTPA-like"/>
    <property type="match status" value="1"/>
</dbReference>
<dbReference type="GO" id="GO:0000159">
    <property type="term" value="C:protein phosphatase type 2A complex"/>
    <property type="evidence" value="ECO:0007669"/>
    <property type="project" value="EnsemblFungi"/>
</dbReference>
<dbReference type="GO" id="GO:0005737">
    <property type="term" value="C:cytoplasm"/>
    <property type="evidence" value="ECO:0007669"/>
    <property type="project" value="UniProtKB-SubCell"/>
</dbReference>
<evidence type="ECO:0000256" key="5">
    <source>
        <dbReference type="ARBA" id="ARBA00023235"/>
    </source>
</evidence>
<keyword evidence="3 6" id="KW-0963">Cytoplasm</keyword>
<reference evidence="7 8" key="1">
    <citation type="journal article" date="2017" name="Mycologia">
        <title>Bifiguratus adelaidae, gen. et sp. nov., a new member of Mucoromycotina in endophytic and soil-dwelling habitats.</title>
        <authorList>
            <person name="Torres-Cruz T.J."/>
            <person name="Billingsley Tobias T.L."/>
            <person name="Almatruk M."/>
            <person name="Hesse C."/>
            <person name="Kuske C.R."/>
            <person name="Desiro A."/>
            <person name="Benucci G.M."/>
            <person name="Bonito G."/>
            <person name="Stajich J.E."/>
            <person name="Dunlap C."/>
            <person name="Arnold A.E."/>
            <person name="Porras-Alfaro A."/>
        </authorList>
    </citation>
    <scope>NUCLEOTIDE SEQUENCE [LARGE SCALE GENOMIC DNA]</scope>
    <source>
        <strain evidence="7 8">AZ0501</strain>
    </source>
</reference>
<keyword evidence="8" id="KW-1185">Reference proteome</keyword>
<dbReference type="GO" id="GO:0007052">
    <property type="term" value="P:mitotic spindle organization"/>
    <property type="evidence" value="ECO:0007669"/>
    <property type="project" value="EnsemblFungi"/>
</dbReference>
<proteinExistence type="inferred from homology"/>
<dbReference type="AlphaFoldDB" id="A0A261XY20"/>
<comment type="similarity">
    <text evidence="6">Belongs to the PTPA-type PPIase family.</text>
</comment>
<comment type="catalytic activity">
    <reaction evidence="1 6">
        <text>[protein]-peptidylproline (omega=180) = [protein]-peptidylproline (omega=0)</text>
        <dbReference type="Rhea" id="RHEA:16237"/>
        <dbReference type="Rhea" id="RHEA-COMP:10747"/>
        <dbReference type="Rhea" id="RHEA-COMP:10748"/>
        <dbReference type="ChEBI" id="CHEBI:83833"/>
        <dbReference type="ChEBI" id="CHEBI:83834"/>
        <dbReference type="EC" id="5.2.1.8"/>
    </reaction>
</comment>
<evidence type="ECO:0000256" key="6">
    <source>
        <dbReference type="RuleBase" id="RU361210"/>
    </source>
</evidence>
<dbReference type="InterPro" id="IPR004327">
    <property type="entry name" value="Phstyr_phstse_ac"/>
</dbReference>
<protein>
    <recommendedName>
        <fullName evidence="6">Serine/threonine-protein phosphatase 2A activator</fullName>
        <ecNumber evidence="6">5.2.1.8</ecNumber>
    </recommendedName>
    <alternativeName>
        <fullName evidence="6">Phosphotyrosyl phosphatase activator</fullName>
    </alternativeName>
</protein>
<keyword evidence="5 6" id="KW-0413">Isomerase</keyword>
<evidence type="ECO:0000256" key="2">
    <source>
        <dbReference type="ARBA" id="ARBA00004496"/>
    </source>
</evidence>
<dbReference type="EMBL" id="MVBO01000096">
    <property type="protein sequence ID" value="OZJ03242.1"/>
    <property type="molecule type" value="Genomic_DNA"/>
</dbReference>
<evidence type="ECO:0000256" key="3">
    <source>
        <dbReference type="ARBA" id="ARBA00022490"/>
    </source>
</evidence>
<dbReference type="PANTHER" id="PTHR10012">
    <property type="entry name" value="SERINE/THREONINE-PROTEIN PHOSPHATASE 2A REGULATORY SUBUNIT B"/>
    <property type="match status" value="1"/>
</dbReference>
<evidence type="ECO:0000256" key="4">
    <source>
        <dbReference type="ARBA" id="ARBA00023110"/>
    </source>
</evidence>
<dbReference type="GO" id="GO:0003755">
    <property type="term" value="F:peptidyl-prolyl cis-trans isomerase activity"/>
    <property type="evidence" value="ECO:0007669"/>
    <property type="project" value="UniProtKB-KW"/>
</dbReference>
<organism evidence="7 8">
    <name type="scientific">Bifiguratus adelaidae</name>
    <dbReference type="NCBI Taxonomy" id="1938954"/>
    <lineage>
        <taxon>Eukaryota</taxon>
        <taxon>Fungi</taxon>
        <taxon>Fungi incertae sedis</taxon>
        <taxon>Mucoromycota</taxon>
        <taxon>Mucoromycotina</taxon>
        <taxon>Endogonomycetes</taxon>
        <taxon>Endogonales</taxon>
        <taxon>Endogonales incertae sedis</taxon>
        <taxon>Bifiguratus</taxon>
    </lineage>
</organism>
<dbReference type="InterPro" id="IPR037218">
    <property type="entry name" value="PTPA_sf"/>
</dbReference>
<dbReference type="Pfam" id="PF03095">
    <property type="entry name" value="PTPA"/>
    <property type="match status" value="1"/>
</dbReference>
<keyword evidence="4 6" id="KW-0697">Rotamase</keyword>
<comment type="caution">
    <text evidence="7">The sequence shown here is derived from an EMBL/GenBank/DDBJ whole genome shotgun (WGS) entry which is preliminary data.</text>
</comment>
<sequence length="363" mass="41366">MSHPVRKILTQQDLAAYQESPAYHDYITLITDLNASVIGVKTDDPDIVESPRVKQIVALLETLTGWIKEIPPQDNKLSRFGNPAFRLWYDRVKENLDDLHRDLIPEHHTPEVSAYLLESFGNRRRIDYGTGHEANFMAWLLCLKKLGVLTESDHQAMVLRVFVRYIALMRNLQFTYWLEPAGSHGVWGLDDYHFLPFLFGSAQLLGHKYLRPKSIHDEMTVEEFSRSYMYLACIAFINSIKTSASLRWHSPMLDDISSVKTWQKVNEGMIKMYKAEVLGKLPIMQHFLFGTLLVFDGGTLMDGQDDEEEEHHHHHAIDVTAKGQLAPDCCGIPVPSAIASASHRFTINADGRVNPKPGRVPFD</sequence>
<dbReference type="PIRSF" id="PIRSF016325">
    <property type="entry name" value="Phstyr_phstse_ac"/>
    <property type="match status" value="1"/>
</dbReference>
<dbReference type="CDD" id="cd04087">
    <property type="entry name" value="PTPA"/>
    <property type="match status" value="1"/>
</dbReference>
<gene>
    <name evidence="7" type="ORF">BZG36_03450</name>
</gene>
<dbReference type="InterPro" id="IPR043170">
    <property type="entry name" value="PTPA_C_lid"/>
</dbReference>
<name>A0A261XY20_9FUNG</name>
<dbReference type="Proteomes" id="UP000242875">
    <property type="component" value="Unassembled WGS sequence"/>
</dbReference>
<evidence type="ECO:0000313" key="7">
    <source>
        <dbReference type="EMBL" id="OZJ03242.1"/>
    </source>
</evidence>
<comment type="function">
    <text evidence="6">PPIases accelerate the folding of proteins. It catalyzes the cis-trans isomerization of proline imidic peptide bonds in oligopeptides.</text>
</comment>
<evidence type="ECO:0000313" key="8">
    <source>
        <dbReference type="Proteomes" id="UP000242875"/>
    </source>
</evidence>